<feature type="compositionally biased region" description="Polar residues" evidence="2">
    <location>
        <begin position="238"/>
        <end position="248"/>
    </location>
</feature>
<feature type="region of interest" description="Disordered" evidence="2">
    <location>
        <begin position="146"/>
        <end position="248"/>
    </location>
</feature>
<dbReference type="PANTHER" id="PTHR46265">
    <property type="entry name" value="RHO GTPASE-ACTIVATING PROTEIN 7"/>
    <property type="match status" value="1"/>
</dbReference>
<feature type="compositionally biased region" description="Low complexity" evidence="2">
    <location>
        <begin position="103"/>
        <end position="118"/>
    </location>
</feature>
<protein>
    <submittedName>
        <fullName evidence="4">Rho GTPase-activating protein REN1</fullName>
    </submittedName>
</protein>
<feature type="compositionally biased region" description="Polar residues" evidence="2">
    <location>
        <begin position="177"/>
        <end position="188"/>
    </location>
</feature>
<feature type="domain" description="Rho-GAP" evidence="3">
    <location>
        <begin position="1"/>
        <end position="99"/>
    </location>
</feature>
<dbReference type="Gene3D" id="1.10.555.10">
    <property type="entry name" value="Rho GTPase activation protein"/>
    <property type="match status" value="1"/>
</dbReference>
<feature type="region of interest" description="Disordered" evidence="2">
    <location>
        <begin position="274"/>
        <end position="314"/>
    </location>
</feature>
<evidence type="ECO:0000259" key="3">
    <source>
        <dbReference type="PROSITE" id="PS50238"/>
    </source>
</evidence>
<comment type="caution">
    <text evidence="4">The sequence shown here is derived from an EMBL/GenBank/DDBJ whole genome shotgun (WGS) entry which is preliminary data.</text>
</comment>
<organism evidence="4 5">
    <name type="scientific">Cinnamomum micranthum f. kanehirae</name>
    <dbReference type="NCBI Taxonomy" id="337451"/>
    <lineage>
        <taxon>Eukaryota</taxon>
        <taxon>Viridiplantae</taxon>
        <taxon>Streptophyta</taxon>
        <taxon>Embryophyta</taxon>
        <taxon>Tracheophyta</taxon>
        <taxon>Spermatophyta</taxon>
        <taxon>Magnoliopsida</taxon>
        <taxon>Magnoliidae</taxon>
        <taxon>Laurales</taxon>
        <taxon>Lauraceae</taxon>
        <taxon>Cinnamomum</taxon>
    </lineage>
</organism>
<dbReference type="InterPro" id="IPR000198">
    <property type="entry name" value="RhoGAP_dom"/>
</dbReference>
<feature type="region of interest" description="Disordered" evidence="2">
    <location>
        <begin position="469"/>
        <end position="779"/>
    </location>
</feature>
<dbReference type="STRING" id="337451.A0A443P6A3"/>
<evidence type="ECO:0000256" key="1">
    <source>
        <dbReference type="SAM" id="Coils"/>
    </source>
</evidence>
<evidence type="ECO:0000313" key="4">
    <source>
        <dbReference type="EMBL" id="RWR86288.1"/>
    </source>
</evidence>
<feature type="compositionally biased region" description="Basic and acidic residues" evidence="2">
    <location>
        <begin position="213"/>
        <end position="232"/>
    </location>
</feature>
<feature type="compositionally biased region" description="Acidic residues" evidence="2">
    <location>
        <begin position="124"/>
        <end position="133"/>
    </location>
</feature>
<feature type="compositionally biased region" description="Polar residues" evidence="2">
    <location>
        <begin position="653"/>
        <end position="668"/>
    </location>
</feature>
<keyword evidence="1" id="KW-0175">Coiled coil</keyword>
<feature type="coiled-coil region" evidence="1">
    <location>
        <begin position="779"/>
        <end position="806"/>
    </location>
</feature>
<dbReference type="InterPro" id="IPR008936">
    <property type="entry name" value="Rho_GTPase_activation_prot"/>
</dbReference>
<dbReference type="InterPro" id="IPR025757">
    <property type="entry name" value="MIP1_Leuzipper"/>
</dbReference>
<dbReference type="SUPFAM" id="SSF48350">
    <property type="entry name" value="GTPase activation domain, GAP"/>
    <property type="match status" value="1"/>
</dbReference>
<evidence type="ECO:0000256" key="2">
    <source>
        <dbReference type="SAM" id="MobiDB-lite"/>
    </source>
</evidence>
<gene>
    <name evidence="4" type="ORF">CKAN_01517800</name>
</gene>
<feature type="compositionally biased region" description="Polar residues" evidence="2">
    <location>
        <begin position="734"/>
        <end position="745"/>
    </location>
</feature>
<dbReference type="PANTHER" id="PTHR46265:SF21">
    <property type="entry name" value="RHO GTPASE-ACTIVATING PROTEIN REN1-LIKE ISOFORM X1"/>
    <property type="match status" value="1"/>
</dbReference>
<reference evidence="4 5" key="1">
    <citation type="journal article" date="2019" name="Nat. Plants">
        <title>Stout camphor tree genome fills gaps in understanding of flowering plant genome evolution.</title>
        <authorList>
            <person name="Chaw S.M."/>
            <person name="Liu Y.C."/>
            <person name="Wu Y.W."/>
            <person name="Wang H.Y."/>
            <person name="Lin C.I."/>
            <person name="Wu C.S."/>
            <person name="Ke H.M."/>
            <person name="Chang L.Y."/>
            <person name="Hsu C.Y."/>
            <person name="Yang H.T."/>
            <person name="Sudianto E."/>
            <person name="Hsu M.H."/>
            <person name="Wu K.P."/>
            <person name="Wang L.N."/>
            <person name="Leebens-Mack J.H."/>
            <person name="Tsai I.J."/>
        </authorList>
    </citation>
    <scope>NUCLEOTIDE SEQUENCE [LARGE SCALE GENOMIC DNA]</scope>
    <source>
        <strain evidence="5">cv. Chaw 1501</strain>
        <tissue evidence="4">Young leaves</tissue>
    </source>
</reference>
<feature type="compositionally biased region" description="Basic and acidic residues" evidence="2">
    <location>
        <begin position="469"/>
        <end position="494"/>
    </location>
</feature>
<feature type="compositionally biased region" description="Polar residues" evidence="2">
    <location>
        <begin position="621"/>
        <end position="641"/>
    </location>
</feature>
<dbReference type="Proteomes" id="UP000283530">
    <property type="component" value="Unassembled WGS sequence"/>
</dbReference>
<feature type="compositionally biased region" description="Polar residues" evidence="2">
    <location>
        <begin position="542"/>
        <end position="587"/>
    </location>
</feature>
<feature type="region of interest" description="Disordered" evidence="2">
    <location>
        <begin position="102"/>
        <end position="133"/>
    </location>
</feature>
<proteinExistence type="predicted"/>
<name>A0A443P6A3_9MAGN</name>
<keyword evidence="5" id="KW-1185">Reference proteome</keyword>
<feature type="coiled-coil region" evidence="1">
    <location>
        <begin position="334"/>
        <end position="400"/>
    </location>
</feature>
<feature type="compositionally biased region" description="Polar residues" evidence="2">
    <location>
        <begin position="707"/>
        <end position="723"/>
    </location>
</feature>
<dbReference type="AlphaFoldDB" id="A0A443P6A3"/>
<dbReference type="InterPro" id="IPR052799">
    <property type="entry name" value="Rho_GAP_Regulators"/>
</dbReference>
<feature type="compositionally biased region" description="Low complexity" evidence="2">
    <location>
        <begin position="277"/>
        <end position="296"/>
    </location>
</feature>
<dbReference type="Pfam" id="PF00620">
    <property type="entry name" value="RhoGAP"/>
    <property type="match status" value="1"/>
</dbReference>
<dbReference type="OrthoDB" id="1752277at2759"/>
<sequence length="815" mass="89554">MRATISETFPEPTRLLLKRILKMMQIVASHKSENLMSTPAVAACMAPLLLRPLMAGDFEVGDDFNMGGDSSLQLLQAAAAANHAQAIVITLMEEFRNKFFEDGSSTESYSEGSGSEEGVLTGDEVSEDGDYDDEEDDIDIEIEDDYDAESDFHSETDDGDEENDFDLEEEDDPECNFSGSSGERSCNEGSGADNRKCGGLMPPKIQVSEGLDSDSHSPEVIKGSKDNDKPPTEIHTPPQWQYNSHSSSNLLCPSNNHSALPAIETHSSSVEIPASASPVLRSRNVSRSSSISKSTVKPNEPMPNVKRPAWGRAPGRKNLSMESIEFTTEDEVAIQKLESTRVDLQSHIEKEAKENRVLKESLERRKQDLHRRRLALEQDVTRLQEQLQKERELRATLESALTMPLGNLPISSTLDHKMKAEIEELALAETAVINLTQKASDLQVQLNQQRQDNHVSACQSCKALHQEKIKDEQKDIQTRGGEHHHESSPMHEDCPSLSNKHPLETDNENAMTEDPALSSKQHSRKKQIDSTSHNKTKAMGTLTDSQNVATQDPPSSSNKQPSTKLQTDMLSENNNKTNSTGEKTSFSADRVNKTFSKKQQSQKKQLGSTSHNKTKFMGKTASLSTDADNVATQDSPSLSDKQPSKKPQPDLVSENSMTKSTGDTTSLLTDCEDDVMQNPALSSKQTSQKKQIDSTSHNKTKAMGTTPVPSTDSQNDSSLSNKQTPKKMQPDLVSETSTKSTNAKSGSPPKEPPTVVRNTSSSKKTTGKVEGTASGPSTLTRLANRLNFLKERRNQIAHELQILRASSNPETKSDK</sequence>
<feature type="compositionally biased region" description="Polar residues" evidence="2">
    <location>
        <begin position="679"/>
        <end position="697"/>
    </location>
</feature>
<accession>A0A443P6A3</accession>
<dbReference type="Pfam" id="PF14389">
    <property type="entry name" value="Lzipper-MIP1"/>
    <property type="match status" value="1"/>
</dbReference>
<evidence type="ECO:0000313" key="5">
    <source>
        <dbReference type="Proteomes" id="UP000283530"/>
    </source>
</evidence>
<dbReference type="GO" id="GO:0007165">
    <property type="term" value="P:signal transduction"/>
    <property type="evidence" value="ECO:0007669"/>
    <property type="project" value="InterPro"/>
</dbReference>
<dbReference type="EMBL" id="QPKB01000006">
    <property type="protein sequence ID" value="RWR86288.1"/>
    <property type="molecule type" value="Genomic_DNA"/>
</dbReference>
<feature type="compositionally biased region" description="Acidic residues" evidence="2">
    <location>
        <begin position="157"/>
        <end position="174"/>
    </location>
</feature>
<dbReference type="PROSITE" id="PS50238">
    <property type="entry name" value="RHOGAP"/>
    <property type="match status" value="1"/>
</dbReference>